<organism evidence="2 3">
    <name type="scientific">Actinomycetospora succinea</name>
    <dbReference type="NCBI Taxonomy" id="663603"/>
    <lineage>
        <taxon>Bacteria</taxon>
        <taxon>Bacillati</taxon>
        <taxon>Actinomycetota</taxon>
        <taxon>Actinomycetes</taxon>
        <taxon>Pseudonocardiales</taxon>
        <taxon>Pseudonocardiaceae</taxon>
        <taxon>Actinomycetospora</taxon>
    </lineage>
</organism>
<feature type="region of interest" description="Disordered" evidence="1">
    <location>
        <begin position="524"/>
        <end position="609"/>
    </location>
</feature>
<evidence type="ECO:0000313" key="2">
    <source>
        <dbReference type="EMBL" id="TDQ46707.1"/>
    </source>
</evidence>
<dbReference type="CDD" id="cd00085">
    <property type="entry name" value="HNHc"/>
    <property type="match status" value="1"/>
</dbReference>
<gene>
    <name evidence="2" type="ORF">EV188_11581</name>
</gene>
<comment type="caution">
    <text evidence="2">The sequence shown here is derived from an EMBL/GenBank/DDBJ whole genome shotgun (WGS) entry which is preliminary data.</text>
</comment>
<protein>
    <recommendedName>
        <fullName evidence="4">HNH nuclease domain-containing protein</fullName>
    </recommendedName>
</protein>
<feature type="compositionally biased region" description="Polar residues" evidence="1">
    <location>
        <begin position="526"/>
        <end position="542"/>
    </location>
</feature>
<evidence type="ECO:0008006" key="4">
    <source>
        <dbReference type="Google" id="ProtNLM"/>
    </source>
</evidence>
<keyword evidence="3" id="KW-1185">Reference proteome</keyword>
<feature type="region of interest" description="Disordered" evidence="1">
    <location>
        <begin position="269"/>
        <end position="331"/>
    </location>
</feature>
<dbReference type="RefSeq" id="WP_133830065.1">
    <property type="nucleotide sequence ID" value="NZ_BAABHR010000070.1"/>
</dbReference>
<dbReference type="InterPro" id="IPR003615">
    <property type="entry name" value="HNH_nuc"/>
</dbReference>
<dbReference type="OrthoDB" id="3567954at2"/>
<sequence length="609" mass="66029">MVEQVFASLPEGLADAPPGAALGALLEQVDPRAVSPHDTVTLAAAWRRQLSHHEARFAQAAREVALANPGRPGGRCEGFGEFSTDELRVLLCESRTRVSKLLGQADTAIAAIPELWAAWDAGLIDTDRVRICVTWTSSLSADHARQVAVTVLPEAPHLTLSGLIERIKALATGLDPEWAATLYDKARRQRRVRARRTESGTLNLSGLDLPLDAGALSVAHVESLVFRAKAAGHPGLIDTIRADMYLALLSPRPQGWDDDALVAHVVAHADPNDPRGRTTPRHVGADGPGPGGGTSRSDRGPVDPVPDEPAPHEPMPEESGDARTPSRGARRGRIEMRIGLLTLLGFDEKPGTMPGYGIVHAPFARQFARQLCHAEWRVAVTDDDGHLLAALVTRRRPAGYATTPPGQGHAARPVLELHISKTELMRRLREPDAWAPVLEDLRAQLAAWAGPPSTPDEARRRFPSAALARWTRMRDGTCVFPPCGASSLVADIDHTLAVIHGGLTLEHNLDPVCRHDHRLKHEGGWQLQQPTPGRFTWTSPTGHTYDRPRRPVTPDIPDPAPSRFRSSTSPMEYATDEPVWVNDPYPTGRPPGRPPPGPGHDPADDPPPF</sequence>
<accession>A0A4V3D770</accession>
<proteinExistence type="predicted"/>
<name>A0A4V3D770_9PSEU</name>
<dbReference type="AlphaFoldDB" id="A0A4V3D770"/>
<dbReference type="Proteomes" id="UP000295705">
    <property type="component" value="Unassembled WGS sequence"/>
</dbReference>
<evidence type="ECO:0000256" key="1">
    <source>
        <dbReference type="SAM" id="MobiDB-lite"/>
    </source>
</evidence>
<evidence type="ECO:0000313" key="3">
    <source>
        <dbReference type="Proteomes" id="UP000295705"/>
    </source>
</evidence>
<feature type="compositionally biased region" description="Pro residues" evidence="1">
    <location>
        <begin position="587"/>
        <end position="609"/>
    </location>
</feature>
<dbReference type="EMBL" id="SNYO01000015">
    <property type="protein sequence ID" value="TDQ46707.1"/>
    <property type="molecule type" value="Genomic_DNA"/>
</dbReference>
<reference evidence="2 3" key="1">
    <citation type="submission" date="2019-03" db="EMBL/GenBank/DDBJ databases">
        <title>Genomic Encyclopedia of Type Strains, Phase IV (KMG-IV): sequencing the most valuable type-strain genomes for metagenomic binning, comparative biology and taxonomic classification.</title>
        <authorList>
            <person name="Goeker M."/>
        </authorList>
    </citation>
    <scope>NUCLEOTIDE SEQUENCE [LARGE SCALE GENOMIC DNA]</scope>
    <source>
        <strain evidence="2 3">DSM 45775</strain>
    </source>
</reference>